<dbReference type="PANTHER" id="PTHR24273">
    <property type="entry name" value="FI04643P-RELATED"/>
    <property type="match status" value="1"/>
</dbReference>
<keyword evidence="4" id="KW-1185">Reference proteome</keyword>
<dbReference type="PROSITE" id="PS50825">
    <property type="entry name" value="HYR"/>
    <property type="match status" value="1"/>
</dbReference>
<feature type="domain" description="HYR" evidence="2">
    <location>
        <begin position="1"/>
        <end position="35"/>
    </location>
</feature>
<evidence type="ECO:0000259" key="2">
    <source>
        <dbReference type="PROSITE" id="PS50825"/>
    </source>
</evidence>
<dbReference type="PANTHER" id="PTHR24273:SF32">
    <property type="entry name" value="HYALIN"/>
    <property type="match status" value="1"/>
</dbReference>
<dbReference type="Pfam" id="PF02494">
    <property type="entry name" value="HYR"/>
    <property type="match status" value="2"/>
</dbReference>
<accession>A0ABX1D3U6</accession>
<sequence>VGTHTFNIGTTKINYTVTDAAGNTTPGTLSVEVKDEEAPKITLGSSISKTTDAGLCTAAITIPGASFSDNCSGSSIAWDLSGATTGSGNGQIGTHTFNIGTTTINYTVTDAAGNTTPGTLSVEVKDEEAPKITLG</sequence>
<dbReference type="InterPro" id="IPR035986">
    <property type="entry name" value="PKD_dom_sf"/>
</dbReference>
<dbReference type="Proteomes" id="UP000703674">
    <property type="component" value="Unassembled WGS sequence"/>
</dbReference>
<dbReference type="InterPro" id="IPR013783">
    <property type="entry name" value="Ig-like_fold"/>
</dbReference>
<comment type="caution">
    <text evidence="3">The sequence shown here is derived from an EMBL/GenBank/DDBJ whole genome shotgun (WGS) entry which is preliminary data.</text>
</comment>
<feature type="non-terminal residue" evidence="3">
    <location>
        <position position="1"/>
    </location>
</feature>
<dbReference type="RefSeq" id="WP_168139803.1">
    <property type="nucleotide sequence ID" value="NZ_JAAVJR010000839.1"/>
</dbReference>
<name>A0ABX1D3U6_9FLAO</name>
<evidence type="ECO:0000256" key="1">
    <source>
        <dbReference type="ARBA" id="ARBA00022737"/>
    </source>
</evidence>
<keyword evidence="1" id="KW-0677">Repeat</keyword>
<proteinExistence type="predicted"/>
<dbReference type="EMBL" id="JAAVJR010000839">
    <property type="protein sequence ID" value="NJW55130.1"/>
    <property type="molecule type" value="Genomic_DNA"/>
</dbReference>
<dbReference type="Gene3D" id="2.60.40.10">
    <property type="entry name" value="Immunoglobulins"/>
    <property type="match status" value="1"/>
</dbReference>
<organism evidence="3 4">
    <name type="scientific">Salinimicrobium oceani</name>
    <dbReference type="NCBI Taxonomy" id="2722702"/>
    <lineage>
        <taxon>Bacteria</taxon>
        <taxon>Pseudomonadati</taxon>
        <taxon>Bacteroidota</taxon>
        <taxon>Flavobacteriia</taxon>
        <taxon>Flavobacteriales</taxon>
        <taxon>Flavobacteriaceae</taxon>
        <taxon>Salinimicrobium</taxon>
    </lineage>
</organism>
<protein>
    <submittedName>
        <fullName evidence="3">HYR domain-containing protein</fullName>
    </submittedName>
</protein>
<evidence type="ECO:0000313" key="3">
    <source>
        <dbReference type="EMBL" id="NJW55130.1"/>
    </source>
</evidence>
<dbReference type="InterPro" id="IPR003410">
    <property type="entry name" value="HYR_dom"/>
</dbReference>
<evidence type="ECO:0000313" key="4">
    <source>
        <dbReference type="Proteomes" id="UP000703674"/>
    </source>
</evidence>
<reference evidence="3 4" key="1">
    <citation type="submission" date="2020-03" db="EMBL/GenBank/DDBJ databases">
        <title>Salinimicrobium sp. nov, isolated from SCS.</title>
        <authorList>
            <person name="Cao W.R."/>
        </authorList>
    </citation>
    <scope>NUCLEOTIDE SEQUENCE [LARGE SCALE GENOMIC DNA]</scope>
    <source>
        <strain evidence="4">J15B91</strain>
    </source>
</reference>
<dbReference type="SUPFAM" id="SSF49299">
    <property type="entry name" value="PKD domain"/>
    <property type="match status" value="1"/>
</dbReference>
<gene>
    <name evidence="3" type="ORF">HC175_19645</name>
</gene>
<feature type="non-terminal residue" evidence="3">
    <location>
        <position position="135"/>
    </location>
</feature>